<dbReference type="Pfam" id="PF09397">
    <property type="entry name" value="FtsK_gamma"/>
    <property type="match status" value="1"/>
</dbReference>
<dbReference type="PANTHER" id="PTHR22683">
    <property type="entry name" value="SPORULATION PROTEIN RELATED"/>
    <property type="match status" value="1"/>
</dbReference>
<dbReference type="SUPFAM" id="SSF46785">
    <property type="entry name" value="Winged helix' DNA-binding domain"/>
    <property type="match status" value="1"/>
</dbReference>
<dbReference type="PANTHER" id="PTHR22683:SF41">
    <property type="entry name" value="DNA TRANSLOCASE FTSK"/>
    <property type="match status" value="1"/>
</dbReference>
<dbReference type="GO" id="GO:0007059">
    <property type="term" value="P:chromosome segregation"/>
    <property type="evidence" value="ECO:0007669"/>
    <property type="project" value="UniProtKB-KW"/>
</dbReference>
<evidence type="ECO:0000256" key="7">
    <source>
        <dbReference type="ARBA" id="ARBA00022829"/>
    </source>
</evidence>
<dbReference type="Pfam" id="PF01580">
    <property type="entry name" value="FtsK_SpoIIIE"/>
    <property type="match status" value="1"/>
</dbReference>
<dbReference type="EMBL" id="MFUU01000010">
    <property type="protein sequence ID" value="OGI86121.1"/>
    <property type="molecule type" value="Genomic_DNA"/>
</dbReference>
<dbReference type="PROSITE" id="PS50901">
    <property type="entry name" value="FTSK"/>
    <property type="match status" value="1"/>
</dbReference>
<keyword evidence="9 15" id="KW-1133">Transmembrane helix</keyword>
<evidence type="ECO:0000313" key="18">
    <source>
        <dbReference type="Proteomes" id="UP000179352"/>
    </source>
</evidence>
<comment type="caution">
    <text evidence="17">The sequence shown here is derived from an EMBL/GenBank/DDBJ whole genome shotgun (WGS) entry which is preliminary data.</text>
</comment>
<evidence type="ECO:0000259" key="16">
    <source>
        <dbReference type="PROSITE" id="PS50901"/>
    </source>
</evidence>
<keyword evidence="10" id="KW-0238">DNA-binding</keyword>
<evidence type="ECO:0000256" key="13">
    <source>
        <dbReference type="ARBA" id="ARBA00025923"/>
    </source>
</evidence>
<keyword evidence="6 14" id="KW-0547">Nucleotide-binding</keyword>
<comment type="subcellular location">
    <subcellularLocation>
        <location evidence="1">Cell membrane</location>
        <topology evidence="1">Multi-pass membrane protein</topology>
    </subcellularLocation>
</comment>
<dbReference type="InterPro" id="IPR036388">
    <property type="entry name" value="WH-like_DNA-bd_sf"/>
</dbReference>
<evidence type="ECO:0000256" key="12">
    <source>
        <dbReference type="ARBA" id="ARBA00023306"/>
    </source>
</evidence>
<evidence type="ECO:0000256" key="11">
    <source>
        <dbReference type="ARBA" id="ARBA00023136"/>
    </source>
</evidence>
<feature type="transmembrane region" description="Helical" evidence="15">
    <location>
        <begin position="127"/>
        <end position="152"/>
    </location>
</feature>
<keyword evidence="8 14" id="KW-0067">ATP-binding</keyword>
<dbReference type="InterPro" id="IPR025199">
    <property type="entry name" value="FtsK_4TM"/>
</dbReference>
<keyword evidence="11 15" id="KW-0472">Membrane</keyword>
<evidence type="ECO:0000256" key="3">
    <source>
        <dbReference type="ARBA" id="ARBA00022475"/>
    </source>
</evidence>
<name>A0A1F6WW63_9BACT</name>
<dbReference type="SUPFAM" id="SSF52540">
    <property type="entry name" value="P-loop containing nucleoside triphosphate hydrolases"/>
    <property type="match status" value="1"/>
</dbReference>
<proteinExistence type="inferred from homology"/>
<evidence type="ECO:0000256" key="6">
    <source>
        <dbReference type="ARBA" id="ARBA00022741"/>
    </source>
</evidence>
<dbReference type="InterPro" id="IPR018541">
    <property type="entry name" value="Ftsk_gamma"/>
</dbReference>
<keyword evidence="7" id="KW-0159">Chromosome partition</keyword>
<dbReference type="GO" id="GO:0051301">
    <property type="term" value="P:cell division"/>
    <property type="evidence" value="ECO:0007669"/>
    <property type="project" value="UniProtKB-KW"/>
</dbReference>
<dbReference type="InterPro" id="IPR041027">
    <property type="entry name" value="FtsK_alpha"/>
</dbReference>
<evidence type="ECO:0000256" key="8">
    <source>
        <dbReference type="ARBA" id="ARBA00022840"/>
    </source>
</evidence>
<dbReference type="GO" id="GO:0005886">
    <property type="term" value="C:plasma membrane"/>
    <property type="evidence" value="ECO:0007669"/>
    <property type="project" value="UniProtKB-SubCell"/>
</dbReference>
<evidence type="ECO:0000256" key="5">
    <source>
        <dbReference type="ARBA" id="ARBA00022692"/>
    </source>
</evidence>
<evidence type="ECO:0000256" key="2">
    <source>
        <dbReference type="ARBA" id="ARBA00006474"/>
    </source>
</evidence>
<dbReference type="Pfam" id="PF17854">
    <property type="entry name" value="FtsK_alpha"/>
    <property type="match status" value="1"/>
</dbReference>
<comment type="similarity">
    <text evidence="2">Belongs to the FtsK/SpoIIIE/SftA family.</text>
</comment>
<evidence type="ECO:0000256" key="15">
    <source>
        <dbReference type="SAM" id="Phobius"/>
    </source>
</evidence>
<keyword evidence="3" id="KW-1003">Cell membrane</keyword>
<organism evidence="17 18">
    <name type="scientific">Candidatus Nomurabacteria bacterium RIFCSPLOWO2_01_FULL_39_17</name>
    <dbReference type="NCBI Taxonomy" id="1801770"/>
    <lineage>
        <taxon>Bacteria</taxon>
        <taxon>Candidatus Nomuraibacteriota</taxon>
    </lineage>
</organism>
<dbReference type="InterPro" id="IPR036390">
    <property type="entry name" value="WH_DNA-bd_sf"/>
</dbReference>
<dbReference type="InterPro" id="IPR002543">
    <property type="entry name" value="FtsK_dom"/>
</dbReference>
<dbReference type="STRING" id="1801770.A3A01_01715"/>
<evidence type="ECO:0000256" key="9">
    <source>
        <dbReference type="ARBA" id="ARBA00022989"/>
    </source>
</evidence>
<evidence type="ECO:0000256" key="1">
    <source>
        <dbReference type="ARBA" id="ARBA00004651"/>
    </source>
</evidence>
<dbReference type="Gene3D" id="3.30.980.40">
    <property type="match status" value="1"/>
</dbReference>
<feature type="domain" description="FtsK" evidence="16">
    <location>
        <begin position="369"/>
        <end position="587"/>
    </location>
</feature>
<evidence type="ECO:0000256" key="10">
    <source>
        <dbReference type="ARBA" id="ARBA00023125"/>
    </source>
</evidence>
<reference evidence="17 18" key="1">
    <citation type="journal article" date="2016" name="Nat. Commun.">
        <title>Thousands of microbial genomes shed light on interconnected biogeochemical processes in an aquifer system.</title>
        <authorList>
            <person name="Anantharaman K."/>
            <person name="Brown C.T."/>
            <person name="Hug L.A."/>
            <person name="Sharon I."/>
            <person name="Castelle C.J."/>
            <person name="Probst A.J."/>
            <person name="Thomas B.C."/>
            <person name="Singh A."/>
            <person name="Wilkins M.J."/>
            <person name="Karaoz U."/>
            <person name="Brodie E.L."/>
            <person name="Williams K.H."/>
            <person name="Hubbard S.S."/>
            <person name="Banfield J.F."/>
        </authorList>
    </citation>
    <scope>NUCLEOTIDE SEQUENCE [LARGE SCALE GENOMIC DNA]</scope>
</reference>
<dbReference type="Proteomes" id="UP000179352">
    <property type="component" value="Unassembled WGS sequence"/>
</dbReference>
<comment type="subunit">
    <text evidence="13">Homohexamer. Forms a ring that surrounds DNA.</text>
</comment>
<keyword evidence="12" id="KW-0131">Cell cycle</keyword>
<feature type="transmembrane region" description="Helical" evidence="15">
    <location>
        <begin position="27"/>
        <end position="46"/>
    </location>
</feature>
<feature type="binding site" evidence="14">
    <location>
        <begin position="399"/>
        <end position="406"/>
    </location>
    <ligand>
        <name>ATP</name>
        <dbReference type="ChEBI" id="CHEBI:30616"/>
    </ligand>
</feature>
<accession>A0A1F6WW63</accession>
<dbReference type="InterPro" id="IPR003593">
    <property type="entry name" value="AAA+_ATPase"/>
</dbReference>
<gene>
    <name evidence="17" type="ORF">A3A01_01715</name>
</gene>
<dbReference type="GO" id="GO:0003677">
    <property type="term" value="F:DNA binding"/>
    <property type="evidence" value="ECO:0007669"/>
    <property type="project" value="UniProtKB-KW"/>
</dbReference>
<dbReference type="GO" id="GO:0005524">
    <property type="term" value="F:ATP binding"/>
    <property type="evidence" value="ECO:0007669"/>
    <property type="project" value="UniProtKB-UniRule"/>
</dbReference>
<dbReference type="Pfam" id="PF13491">
    <property type="entry name" value="FtsK_4TM"/>
    <property type="match status" value="1"/>
</dbReference>
<evidence type="ECO:0000256" key="14">
    <source>
        <dbReference type="PROSITE-ProRule" id="PRU00289"/>
    </source>
</evidence>
<dbReference type="SMART" id="SM00382">
    <property type="entry name" value="AAA"/>
    <property type="match status" value="1"/>
</dbReference>
<dbReference type="AlphaFoldDB" id="A0A1F6WW63"/>
<protein>
    <recommendedName>
        <fullName evidence="16">FtsK domain-containing protein</fullName>
    </recommendedName>
</protein>
<feature type="transmembrane region" description="Helical" evidence="15">
    <location>
        <begin position="58"/>
        <end position="77"/>
    </location>
</feature>
<sequence>MAKKDRQRYSKNNFPTNKLKTETKHSILAIVFFVLALFFLMSAFNVAGVAGKFFYENLHYLLGVGYILLPSLFMLLGSSFLKSETPNIGWTRTISSVIFLLSSLGIIDVASGEHSGGFLGRVLSTPFIFLFDSYASIVLLGALLIISILVMFDARPIFTPIFAKIWSLIKRKRKEEPVLTLNEDEIEEVEKSMSEEEELTTKEKIKSALGVGKKKSKDEPADAESYGEAMEEIEFKKLKPKAYGLTPNYVPPPLSLLEEDRGKPNTGDIKANANIIKRTLANFGIEVEMDEITIGPTVTRYALKPAEGMKLSRIVGLQNDLALALAAHPIRIEAPIPGKSLVGIEIPNRTKSLVGLATLLADDKFKNASKPLTIALGRAISGKAMFDTLVKMPHCLVAGATGSGKSVTIHSIITSLLYKNGPDDLKLIMIDPKRVELTLYKNIPHLLTPVITEAKKTILALKWAAKEMDRRYDILEAESVRDIESYHNNVFNKDPKKTKANGAGEMVENADRLPYIIIIIDELADIMSTYPRELESAIVRLAQMSRAVGIHLILSTQRPEVNVITGLIKANIPARIALKVSSQVDSRTILDTGGAEKLLGAGDMLYSSGDAQPERLQSAFISESEVKKVVKYLADTYRDEVSEEISITSGSISAEKSIFESTLEDEGADDDEMYEEARMCVVEAGKASTSYLQRKLKLGYARAARLMDKLEERGVIGPGDGAKPREVLEKIMRDENGDNII</sequence>
<dbReference type="Gene3D" id="1.10.10.10">
    <property type="entry name" value="Winged helix-like DNA-binding domain superfamily/Winged helix DNA-binding domain"/>
    <property type="match status" value="1"/>
</dbReference>
<dbReference type="InterPro" id="IPR027417">
    <property type="entry name" value="P-loop_NTPase"/>
</dbReference>
<evidence type="ECO:0000313" key="17">
    <source>
        <dbReference type="EMBL" id="OGI86121.1"/>
    </source>
</evidence>
<keyword evidence="4" id="KW-0132">Cell division</keyword>
<evidence type="ECO:0000256" key="4">
    <source>
        <dbReference type="ARBA" id="ARBA00022618"/>
    </source>
</evidence>
<dbReference type="SMART" id="SM00843">
    <property type="entry name" value="Ftsk_gamma"/>
    <property type="match status" value="1"/>
</dbReference>
<keyword evidence="5 15" id="KW-0812">Transmembrane</keyword>
<feature type="transmembrane region" description="Helical" evidence="15">
    <location>
        <begin position="89"/>
        <end position="107"/>
    </location>
</feature>
<dbReference type="Gene3D" id="3.40.50.300">
    <property type="entry name" value="P-loop containing nucleotide triphosphate hydrolases"/>
    <property type="match status" value="1"/>
</dbReference>
<dbReference type="InterPro" id="IPR050206">
    <property type="entry name" value="FtsK/SpoIIIE/SftA"/>
</dbReference>